<protein>
    <submittedName>
        <fullName evidence="1">Uncharacterized protein</fullName>
    </submittedName>
</protein>
<evidence type="ECO:0000313" key="2">
    <source>
        <dbReference type="Proteomes" id="UP000257109"/>
    </source>
</evidence>
<accession>A0A371FWI4</accession>
<feature type="non-terminal residue" evidence="1">
    <location>
        <position position="123"/>
    </location>
</feature>
<dbReference type="EMBL" id="QJKJ01007579">
    <property type="protein sequence ID" value="RDX82679.1"/>
    <property type="molecule type" value="Genomic_DNA"/>
</dbReference>
<proteinExistence type="predicted"/>
<dbReference type="Proteomes" id="UP000257109">
    <property type="component" value="Unassembled WGS sequence"/>
</dbReference>
<feature type="non-terminal residue" evidence="1">
    <location>
        <position position="1"/>
    </location>
</feature>
<name>A0A371FWI4_MUCPR</name>
<keyword evidence="2" id="KW-1185">Reference proteome</keyword>
<evidence type="ECO:0000313" key="1">
    <source>
        <dbReference type="EMBL" id="RDX82679.1"/>
    </source>
</evidence>
<dbReference type="OrthoDB" id="1917367at2759"/>
<organism evidence="1 2">
    <name type="scientific">Mucuna pruriens</name>
    <name type="common">Velvet bean</name>
    <name type="synonym">Dolichos pruriens</name>
    <dbReference type="NCBI Taxonomy" id="157652"/>
    <lineage>
        <taxon>Eukaryota</taxon>
        <taxon>Viridiplantae</taxon>
        <taxon>Streptophyta</taxon>
        <taxon>Embryophyta</taxon>
        <taxon>Tracheophyta</taxon>
        <taxon>Spermatophyta</taxon>
        <taxon>Magnoliopsida</taxon>
        <taxon>eudicotyledons</taxon>
        <taxon>Gunneridae</taxon>
        <taxon>Pentapetalae</taxon>
        <taxon>rosids</taxon>
        <taxon>fabids</taxon>
        <taxon>Fabales</taxon>
        <taxon>Fabaceae</taxon>
        <taxon>Papilionoideae</taxon>
        <taxon>50 kb inversion clade</taxon>
        <taxon>NPAAA clade</taxon>
        <taxon>indigoferoid/millettioid clade</taxon>
        <taxon>Phaseoleae</taxon>
        <taxon>Mucuna</taxon>
    </lineage>
</organism>
<gene>
    <name evidence="1" type="ORF">CR513_36508</name>
</gene>
<comment type="caution">
    <text evidence="1">The sequence shown here is derived from an EMBL/GenBank/DDBJ whole genome shotgun (WGS) entry which is preliminary data.</text>
</comment>
<reference evidence="1" key="1">
    <citation type="submission" date="2018-05" db="EMBL/GenBank/DDBJ databases">
        <title>Draft genome of Mucuna pruriens seed.</title>
        <authorList>
            <person name="Nnadi N.E."/>
            <person name="Vos R."/>
            <person name="Hasami M.H."/>
            <person name="Devisetty U.K."/>
            <person name="Aguiy J.C."/>
        </authorList>
    </citation>
    <scope>NUCLEOTIDE SEQUENCE [LARGE SCALE GENOMIC DNA]</scope>
    <source>
        <strain evidence="1">JCA_2017</strain>
    </source>
</reference>
<dbReference type="AlphaFoldDB" id="A0A371FWI4"/>
<sequence>VIESLPFPTQDVIESLPFPTQDVQVQEVTKLTLVLEQVQLSEPEVSILENLIEDIIDDMPIVLRKGKRSCVKYPISQFVCIDHLFDAIKTPTSNWVQAMKEEMKALEKNSTWEIIDRSKEKEL</sequence>